<evidence type="ECO:0000256" key="1">
    <source>
        <dbReference type="SAM" id="Coils"/>
    </source>
</evidence>
<keyword evidence="1" id="KW-0175">Coiled coil</keyword>
<protein>
    <submittedName>
        <fullName evidence="3">DUF402 domain-containing protein</fullName>
    </submittedName>
</protein>
<keyword evidence="4" id="KW-1185">Reference proteome</keyword>
<proteinExistence type="predicted"/>
<accession>A0ABS1TEX1</accession>
<dbReference type="EMBL" id="JAESWC010000014">
    <property type="protein sequence ID" value="MBL4937297.1"/>
    <property type="molecule type" value="Genomic_DNA"/>
</dbReference>
<organism evidence="3 4">
    <name type="scientific">Clostridium rhizosphaerae</name>
    <dbReference type="NCBI Taxonomy" id="2803861"/>
    <lineage>
        <taxon>Bacteria</taxon>
        <taxon>Bacillati</taxon>
        <taxon>Bacillota</taxon>
        <taxon>Clostridia</taxon>
        <taxon>Eubacteriales</taxon>
        <taxon>Clostridiaceae</taxon>
        <taxon>Clostridium</taxon>
    </lineage>
</organism>
<dbReference type="PANTHER" id="PTHR41271">
    <property type="entry name" value="DUF402 DOMAIN-CONTAINING PROTEIN"/>
    <property type="match status" value="1"/>
</dbReference>
<dbReference type="InterPro" id="IPR035930">
    <property type="entry name" value="FomD-like_sf"/>
</dbReference>
<feature type="coiled-coil region" evidence="1">
    <location>
        <begin position="127"/>
        <end position="161"/>
    </location>
</feature>
<name>A0ABS1TEX1_9CLOT</name>
<comment type="caution">
    <text evidence="3">The sequence shown here is derived from an EMBL/GenBank/DDBJ whole genome shotgun (WGS) entry which is preliminary data.</text>
</comment>
<dbReference type="InterPro" id="IPR007295">
    <property type="entry name" value="DUF402"/>
</dbReference>
<sequence length="179" mass="21347">MVERKFLDRPNWRRVLRKRFYYTYIEDESFCGYIAAVFIDKTREPLIKNMLGRDFCLAKEGYVWLECLPKGGKYCLTTMINEKQEIVQWYFDIIRESGVNDRGIPYFDDMYLDVVVLPPDNILLLDEDELNEALDNKEISKEDYEAAYKEAKRIMENINVEQLTAFSKKYFKTIKALVK</sequence>
<feature type="domain" description="DUF402" evidence="2">
    <location>
        <begin position="65"/>
        <end position="159"/>
    </location>
</feature>
<dbReference type="PANTHER" id="PTHR41271:SF1">
    <property type="entry name" value="DUF402 DOMAIN-CONTAINING PROTEIN"/>
    <property type="match status" value="1"/>
</dbReference>
<evidence type="ECO:0000313" key="4">
    <source>
        <dbReference type="Proteomes" id="UP000632377"/>
    </source>
</evidence>
<dbReference type="Pfam" id="PF04167">
    <property type="entry name" value="DUF402"/>
    <property type="match status" value="1"/>
</dbReference>
<dbReference type="RefSeq" id="WP_202750051.1">
    <property type="nucleotide sequence ID" value="NZ_JAESWC010000014.1"/>
</dbReference>
<dbReference type="Proteomes" id="UP000632377">
    <property type="component" value="Unassembled WGS sequence"/>
</dbReference>
<evidence type="ECO:0000313" key="3">
    <source>
        <dbReference type="EMBL" id="MBL4937297.1"/>
    </source>
</evidence>
<reference evidence="3 4" key="1">
    <citation type="submission" date="2021-01" db="EMBL/GenBank/DDBJ databases">
        <title>Genome public.</title>
        <authorList>
            <person name="Liu C."/>
            <person name="Sun Q."/>
        </authorList>
    </citation>
    <scope>NUCLEOTIDE SEQUENCE [LARGE SCALE GENOMIC DNA]</scope>
    <source>
        <strain evidence="3 4">YIM B02515</strain>
    </source>
</reference>
<dbReference type="SUPFAM" id="SSF159234">
    <property type="entry name" value="FomD-like"/>
    <property type="match status" value="1"/>
</dbReference>
<evidence type="ECO:0000259" key="2">
    <source>
        <dbReference type="Pfam" id="PF04167"/>
    </source>
</evidence>
<dbReference type="Gene3D" id="2.40.380.10">
    <property type="entry name" value="FomD-like"/>
    <property type="match status" value="1"/>
</dbReference>
<gene>
    <name evidence="3" type="ORF">JK636_16330</name>
</gene>